<feature type="domain" description="PE" evidence="1">
    <location>
        <begin position="5"/>
        <end position="94"/>
    </location>
</feature>
<dbReference type="Proteomes" id="UP000093925">
    <property type="component" value="Unassembled WGS sequence"/>
</dbReference>
<reference evidence="2 3" key="1">
    <citation type="submission" date="2016-06" db="EMBL/GenBank/DDBJ databases">
        <authorList>
            <person name="Kjaerup R.B."/>
            <person name="Dalgaard T.S."/>
            <person name="Juul-Madsen H.R."/>
        </authorList>
    </citation>
    <scope>NUCLEOTIDE SEQUENCE [LARGE SCALE GENOMIC DNA]</scope>
    <source>
        <strain evidence="2 3">1276495.2</strain>
    </source>
</reference>
<gene>
    <name evidence="2" type="ORF">A5640_07445</name>
</gene>
<evidence type="ECO:0000313" key="2">
    <source>
        <dbReference type="EMBL" id="OBJ87369.1"/>
    </source>
</evidence>
<accession>A0A1A3KSF2</accession>
<organism evidence="2 3">
    <name type="scientific">Mycobacterium asiaticum</name>
    <dbReference type="NCBI Taxonomy" id="1790"/>
    <lineage>
        <taxon>Bacteria</taxon>
        <taxon>Bacillati</taxon>
        <taxon>Actinomycetota</taxon>
        <taxon>Actinomycetes</taxon>
        <taxon>Mycobacteriales</taxon>
        <taxon>Mycobacteriaceae</taxon>
        <taxon>Mycobacterium</taxon>
    </lineage>
</organism>
<evidence type="ECO:0000313" key="3">
    <source>
        <dbReference type="Proteomes" id="UP000093925"/>
    </source>
</evidence>
<dbReference type="InterPro" id="IPR000084">
    <property type="entry name" value="PE-PGRS_N"/>
</dbReference>
<evidence type="ECO:0000259" key="1">
    <source>
        <dbReference type="Pfam" id="PF00934"/>
    </source>
</evidence>
<dbReference type="SUPFAM" id="SSF140459">
    <property type="entry name" value="PE/PPE dimer-like"/>
    <property type="match status" value="1"/>
</dbReference>
<dbReference type="InterPro" id="IPR038332">
    <property type="entry name" value="PPE_sf"/>
</dbReference>
<dbReference type="EMBL" id="LZLM01000047">
    <property type="protein sequence ID" value="OBJ87369.1"/>
    <property type="molecule type" value="Genomic_DNA"/>
</dbReference>
<name>A0A1A3KSF2_MYCAS</name>
<sequence>MSFAIAAPELLQSAAQDLASINTSLAEATAVASAPTTGIAAAAQDEVSSAIASLFGNFGQEFQTLSAHSQIFHQEFAELMSAGARAYAVAEAANTQQTLLGALSATGQSSFANGLASGVTAAATSISGLASFADMVGAPYRALIANTISNTQTIGSTFSAYRFPFLQQFVSNQLGYGQMIAKSIAGGIANFPAELANLPAEIGTGVQQLLTVNPGSVVQGFVDTQLNYAQTISGGVLGAARDLGTGLQSLPPGLTAAFQDLLSGNGAAAYADLNTALVNAFLPGFDATVTITGSTALVDIIPMGPLGELAPILAIPSQMAQNFTDLLPPGSVPAQISQNATNLVSALTNFGTTLSISDTAHLTFGLPLQLVLDSIGGPANALSAINASSVAFVSAIQAGNAPAAAAAILDAPAVIADAYLNGTTVISLPPALVDLLGTGTPLPSTTDIQLGGILAPLSLPQVFVNAGPGFEHLQLELSGDTEIGGLIPGVLTFGTQLAQAITPTS</sequence>
<comment type="caution">
    <text evidence="2">The sequence shown here is derived from an EMBL/GenBank/DDBJ whole genome shotgun (WGS) entry which is preliminary data.</text>
</comment>
<proteinExistence type="predicted"/>
<dbReference type="Pfam" id="PF00934">
    <property type="entry name" value="PE"/>
    <property type="match status" value="1"/>
</dbReference>
<dbReference type="AlphaFoldDB" id="A0A1A3KSF2"/>
<protein>
    <recommendedName>
        <fullName evidence="1">PE domain-containing protein</fullName>
    </recommendedName>
</protein>
<dbReference type="Gene3D" id="1.10.287.850">
    <property type="entry name" value="HP0062-like domain"/>
    <property type="match status" value="1"/>
</dbReference>